<evidence type="ECO:0000256" key="2">
    <source>
        <dbReference type="ARBA" id="ARBA00022670"/>
    </source>
</evidence>
<dbReference type="GO" id="GO:0005783">
    <property type="term" value="C:endoplasmic reticulum"/>
    <property type="evidence" value="ECO:0007669"/>
    <property type="project" value="TreeGrafter"/>
</dbReference>
<dbReference type="Proteomes" id="UP000829291">
    <property type="component" value="Chromosome 6"/>
</dbReference>
<feature type="domain" description="UFSP2 N-terminal MPN-like" evidence="8">
    <location>
        <begin position="1"/>
        <end position="127"/>
    </location>
</feature>
<reference evidence="10" key="1">
    <citation type="submission" date="2025-08" db="UniProtKB">
        <authorList>
            <consortium name="RefSeq"/>
        </authorList>
    </citation>
    <scope>IDENTIFICATION</scope>
    <source>
        <tissue evidence="10">Thorax and Abdomen</tissue>
    </source>
</reference>
<dbReference type="InterPro" id="IPR038765">
    <property type="entry name" value="Papain-like_cys_pep_sf"/>
</dbReference>
<dbReference type="InterPro" id="IPR049387">
    <property type="entry name" value="UFSP2-like_2nd"/>
</dbReference>
<evidence type="ECO:0000259" key="6">
    <source>
        <dbReference type="Pfam" id="PF07910"/>
    </source>
</evidence>
<proteinExistence type="inferred from homology"/>
<dbReference type="GeneID" id="107225441"/>
<dbReference type="GO" id="GO:0071567">
    <property type="term" value="F:deUFMylase activity"/>
    <property type="evidence" value="ECO:0007669"/>
    <property type="project" value="UniProtKB-ARBA"/>
</dbReference>
<keyword evidence="3" id="KW-0833">Ubl conjugation pathway</keyword>
<dbReference type="InParanoid" id="A0A6J0C4E1"/>
<evidence type="ECO:0000256" key="4">
    <source>
        <dbReference type="ARBA" id="ARBA00022801"/>
    </source>
</evidence>
<sequence length="583" mass="64602">MAPQLKISSNVIERLNNVDYVCTGRLYGVVYENTLMVLTFTLDSKNGSDETNTSHVYLQLNMPAEIDLCGVLSIGGSEQAILYALKDIDVTDNPLLLNCGIRGTELQSYFYIHQKLEKAGSLEVLNELDIWQRFAYIRLETSFPIVTRKDGLLDAIQQARKNIASGKVGFCLPKNNVYLLGGEIDAKDSSLEFLQAPTASLYEGIGNTKDILKRVPEIVDAISADMFIISTKDGVLEGGIKCAPVLQHVKQSFECLDFHLKIDALSLVSLNIGMAQLYAVLVESVCRNLKLTEQTLSKQFAKDGAVFKLPGSIHFKPRGCGHLFTINYPAGFSDADMSWYRKSLHTALALDMTKPCFRKGNALKFRNDIDLNAPLLNPHEAIQNSGVAGGKPSLVDGLYSYHHYMQDHFDDNGWGCAYRSLQTIISWYILNGYTEKSIPSHREIQRILVDIGDKPSSFIGSKQWIGSTEVGFVLETLLGVTIKVLCASTGQEMSSLASSLAYHFQTQGTPVMIGGGVLAHTILGIDYNENSGDVKFLILDPHYTGGENLTTIITKGWCGWKNQDFWKKDAFYNMCLPQRPICI</sequence>
<dbReference type="InterPro" id="IPR012462">
    <property type="entry name" value="UFSP1/2_DUB_cat"/>
</dbReference>
<evidence type="ECO:0000313" key="9">
    <source>
        <dbReference type="Proteomes" id="UP000829291"/>
    </source>
</evidence>
<dbReference type="SUPFAM" id="SSF54001">
    <property type="entry name" value="Cysteine proteinases"/>
    <property type="match status" value="1"/>
</dbReference>
<gene>
    <name evidence="10" type="primary">LOC107225441</name>
</gene>
<dbReference type="OrthoDB" id="417506at2759"/>
<accession>A0A6J0C4E1</accession>
<keyword evidence="2 10" id="KW-0645">Protease</keyword>
<evidence type="ECO:0000259" key="8">
    <source>
        <dbReference type="Pfam" id="PF26560"/>
    </source>
</evidence>
<evidence type="ECO:0000256" key="3">
    <source>
        <dbReference type="ARBA" id="ARBA00022786"/>
    </source>
</evidence>
<dbReference type="GO" id="GO:0005634">
    <property type="term" value="C:nucleus"/>
    <property type="evidence" value="ECO:0007669"/>
    <property type="project" value="TreeGrafter"/>
</dbReference>
<evidence type="ECO:0000256" key="5">
    <source>
        <dbReference type="ARBA" id="ARBA00022807"/>
    </source>
</evidence>
<keyword evidence="5" id="KW-0788">Thiol protease</keyword>
<keyword evidence="9" id="KW-1185">Reference proteome</keyword>
<dbReference type="Pfam" id="PF07910">
    <property type="entry name" value="Peptidase_C78"/>
    <property type="match status" value="1"/>
</dbReference>
<dbReference type="GO" id="GO:0006508">
    <property type="term" value="P:proteolysis"/>
    <property type="evidence" value="ECO:0007669"/>
    <property type="project" value="UniProtKB-KW"/>
</dbReference>
<keyword evidence="4" id="KW-0378">Hydrolase</keyword>
<evidence type="ECO:0000259" key="7">
    <source>
        <dbReference type="Pfam" id="PF20908"/>
    </source>
</evidence>
<dbReference type="Pfam" id="PF20908">
    <property type="entry name" value="UfSP2_N"/>
    <property type="match status" value="1"/>
</dbReference>
<feature type="domain" description="UFSP2 second" evidence="7">
    <location>
        <begin position="241"/>
        <end position="368"/>
    </location>
</feature>
<dbReference type="KEGG" id="nlo:107225441"/>
<dbReference type="Gene3D" id="3.90.70.130">
    <property type="match status" value="1"/>
</dbReference>
<dbReference type="RefSeq" id="XP_015521402.2">
    <property type="nucleotide sequence ID" value="XM_015665916.2"/>
</dbReference>
<dbReference type="AlphaFoldDB" id="A0A6J0C4E1"/>
<evidence type="ECO:0000256" key="1">
    <source>
        <dbReference type="ARBA" id="ARBA00008552"/>
    </source>
</evidence>
<name>A0A6J0C4E1_NEOLC</name>
<dbReference type="InterPro" id="IPR058757">
    <property type="entry name" value="UFSP2_MPN_N"/>
</dbReference>
<comment type="similarity">
    <text evidence="1">Belongs to the peptidase C78 family.</text>
</comment>
<protein>
    <submittedName>
        <fullName evidence="10">Ufm1-specific protease 2</fullName>
    </submittedName>
</protein>
<dbReference type="PANTHER" id="PTHR48153:SF2">
    <property type="entry name" value="UFM1-SPECIFIC PROTEASE 2"/>
    <property type="match status" value="1"/>
</dbReference>
<dbReference type="Pfam" id="PF26560">
    <property type="entry name" value="UFSP2_MPN_insect"/>
    <property type="match status" value="1"/>
</dbReference>
<feature type="domain" description="UFSP1/2/DUB catalytic" evidence="6">
    <location>
        <begin position="393"/>
        <end position="575"/>
    </location>
</feature>
<organism evidence="10">
    <name type="scientific">Neodiprion lecontei</name>
    <name type="common">Redheaded pine sawfly</name>
    <dbReference type="NCBI Taxonomy" id="441921"/>
    <lineage>
        <taxon>Eukaryota</taxon>
        <taxon>Metazoa</taxon>
        <taxon>Ecdysozoa</taxon>
        <taxon>Arthropoda</taxon>
        <taxon>Hexapoda</taxon>
        <taxon>Insecta</taxon>
        <taxon>Pterygota</taxon>
        <taxon>Neoptera</taxon>
        <taxon>Endopterygota</taxon>
        <taxon>Hymenoptera</taxon>
        <taxon>Tenthredinoidea</taxon>
        <taxon>Diprionidae</taxon>
        <taxon>Diprioninae</taxon>
        <taxon>Neodiprion</taxon>
    </lineage>
</organism>
<dbReference type="FunCoup" id="A0A6J0C4E1">
    <property type="interactions" value="515"/>
</dbReference>
<dbReference type="PANTHER" id="PTHR48153">
    <property type="entry name" value="UFM1-SPECIFIC PROTEASE 2"/>
    <property type="match status" value="1"/>
</dbReference>
<evidence type="ECO:0000313" key="10">
    <source>
        <dbReference type="RefSeq" id="XP_015521402.2"/>
    </source>
</evidence>